<dbReference type="GO" id="GO:0009279">
    <property type="term" value="C:cell outer membrane"/>
    <property type="evidence" value="ECO:0007669"/>
    <property type="project" value="UniProtKB-SubCell"/>
</dbReference>
<feature type="signal peptide" evidence="10">
    <location>
        <begin position="1"/>
        <end position="25"/>
    </location>
</feature>
<protein>
    <recommendedName>
        <fullName evidence="15">TonB-dependent receptor</fullName>
    </recommendedName>
</protein>
<dbReference type="InterPro" id="IPR000531">
    <property type="entry name" value="Beta-barrel_TonB"/>
</dbReference>
<accession>A0A0N9UL93</accession>
<evidence type="ECO:0000256" key="2">
    <source>
        <dbReference type="ARBA" id="ARBA00022448"/>
    </source>
</evidence>
<dbReference type="PROSITE" id="PS52016">
    <property type="entry name" value="TONB_DEPENDENT_REC_3"/>
    <property type="match status" value="1"/>
</dbReference>
<keyword evidence="3 8" id="KW-1134">Transmembrane beta strand</keyword>
<evidence type="ECO:0000256" key="10">
    <source>
        <dbReference type="SAM" id="SignalP"/>
    </source>
</evidence>
<dbReference type="InterPro" id="IPR039426">
    <property type="entry name" value="TonB-dep_rcpt-like"/>
</dbReference>
<dbReference type="RefSeq" id="WP_054587657.1">
    <property type="nucleotide sequence ID" value="NZ_CP012700.1"/>
</dbReference>
<keyword evidence="7 8" id="KW-0998">Cell outer membrane</keyword>
<evidence type="ECO:0000256" key="3">
    <source>
        <dbReference type="ARBA" id="ARBA00022452"/>
    </source>
</evidence>
<evidence type="ECO:0000313" key="14">
    <source>
        <dbReference type="Proteomes" id="UP000058074"/>
    </source>
</evidence>
<comment type="similarity">
    <text evidence="8 9">Belongs to the TonB-dependent receptor family.</text>
</comment>
<feature type="domain" description="TonB-dependent receptor plug" evidence="12">
    <location>
        <begin position="66"/>
        <end position="185"/>
    </location>
</feature>
<feature type="domain" description="TonB-dependent receptor-like beta-barrel" evidence="11">
    <location>
        <begin position="465"/>
        <end position="1010"/>
    </location>
</feature>
<evidence type="ECO:0000313" key="13">
    <source>
        <dbReference type="EMBL" id="ALH80293.1"/>
    </source>
</evidence>
<evidence type="ECO:0000256" key="9">
    <source>
        <dbReference type="RuleBase" id="RU003357"/>
    </source>
</evidence>
<keyword evidence="5 9" id="KW-0798">TonB box</keyword>
<comment type="subcellular location">
    <subcellularLocation>
        <location evidence="1 8">Cell outer membrane</location>
        <topology evidence="1 8">Multi-pass membrane protein</topology>
    </subcellularLocation>
</comment>
<dbReference type="AlphaFoldDB" id="A0A0N9UL93"/>
<keyword evidence="2 8" id="KW-0813">Transport</keyword>
<dbReference type="PANTHER" id="PTHR47234:SF1">
    <property type="entry name" value="TONB-DEPENDENT RECEPTOR"/>
    <property type="match status" value="1"/>
</dbReference>
<dbReference type="Proteomes" id="UP000058074">
    <property type="component" value="Chromosome"/>
</dbReference>
<evidence type="ECO:0000256" key="5">
    <source>
        <dbReference type="ARBA" id="ARBA00023077"/>
    </source>
</evidence>
<dbReference type="PANTHER" id="PTHR47234">
    <property type="match status" value="1"/>
</dbReference>
<feature type="chain" id="PRO_5006038975" description="TonB-dependent receptor" evidence="10">
    <location>
        <begin position="26"/>
        <end position="1053"/>
    </location>
</feature>
<evidence type="ECO:0000256" key="7">
    <source>
        <dbReference type="ARBA" id="ARBA00023237"/>
    </source>
</evidence>
<dbReference type="OrthoDB" id="7051241at2"/>
<reference evidence="13 14" key="1">
    <citation type="journal article" date="2015" name="Genome Announc.">
        <title>Complete Genome Sequence of Polypropylene Glycol- and Polyethylene Glycol-Degrading Sphingopyxis macrogoltabida Strain EY-1.</title>
        <authorList>
            <person name="Ohtsubo Y."/>
            <person name="Nagata Y."/>
            <person name="Numata M."/>
            <person name="Tsuchikane K."/>
            <person name="Hosoyama A."/>
            <person name="Yamazoe A."/>
            <person name="Tsuda M."/>
            <person name="Fujita N."/>
            <person name="Kawai F."/>
        </authorList>
    </citation>
    <scope>NUCLEOTIDE SEQUENCE [LARGE SCALE GENOMIC DNA]</scope>
    <source>
        <strain evidence="13 14">EY-1</strain>
    </source>
</reference>
<keyword evidence="6 8" id="KW-0472">Membrane</keyword>
<proteinExistence type="inferred from homology"/>
<keyword evidence="4 8" id="KW-0812">Transmembrane</keyword>
<keyword evidence="10" id="KW-0732">Signal</keyword>
<dbReference type="EMBL" id="CP012700">
    <property type="protein sequence ID" value="ALH80293.1"/>
    <property type="molecule type" value="Genomic_DNA"/>
</dbReference>
<evidence type="ECO:0000256" key="8">
    <source>
        <dbReference type="PROSITE-ProRule" id="PRU01360"/>
    </source>
</evidence>
<evidence type="ECO:0000256" key="6">
    <source>
        <dbReference type="ARBA" id="ARBA00023136"/>
    </source>
</evidence>
<dbReference type="Pfam" id="PF00593">
    <property type="entry name" value="TonB_dep_Rec_b-barrel"/>
    <property type="match status" value="1"/>
</dbReference>
<sequence length="1053" mass="113500">MFKAHLLRGAAAFAVAVSVSQPVFAQDTVDSIACADANNDGVCDSDATSGDAIVVTGSRIRKSEFNSPDPIQVISPDIGQKQGQNQLADLLQSSPIAAGSIQITSSISNGFVTNGGADAQTISLRGLGAERTLVLLNGRRAGPAGVRGAVASFDLNVLPLSIVRQVEVLKTGASSIYGSDAVAGVVNILTKDNADGFQIGGFSSIPQHGGGEIYDFNVTWGKRFDRGHIMATVDYFQQQNLRRRDRGFLNCSEDYLPRQGGGRADITDFRTGRPACNGTLGNLILTNLDFTGDPIFDDDTGDLIGFEPGLLAPNGEQLFIGQYGSNLGQVGISYNNFGNLGVSGPANFFGLNFDGPSTGALNQYEPLEQISDVYSKVSRITGYLDASYELTDNVEVYTELLFNNRKSYNNSFQQLNVIQFTGDSFLPLLFCDPSVDNCDPFDAGDPFNSEFTGAFLLRPLVLAKSDFSTDVDYYRGVLGFRGDFGGFLSGWNWDVYSQYSKSDASYTQDVIFQDSLDSQSFRTRSCVGQQTRVRGVDCIDIDFTDPRVLRGDFTPEERAFLFGKETGTTIFKQWSAEATLSGNLFTLPAGNVGAAFGAQIRRDQITDTPGETTLAGNAALRTSSGITSGKTVTKELFGELQIPLIHDTPLIQRLTLSGAARYTSVDATRRDGAQDSFSDTTWKAGLDWEVTDWLRFRGTWGTSFRAPALFELFLENQTGFQAQQDIDPCINTATKLARGAITQRMFDNCAADGFGPAFAGATGSATVLGGGGLGTLRPETSTAKTASIILTPDLSGALWGGLKTSLAVDYFDIRVSNEITTLGAGNILRGCYNSEFFPDDPLCDLFTRIPAGQADANNVDTVIDTYVNVARQRNRGFDVTLNIAQDLGNLGSLEFRAQMTWQIEDKTALFAGTVVEDNGEAGDPKWVGDFNLAWNKGPWTIFYGLDVIGGTSNLGDLLDQRGTDCPNSPLFYPGGPVCPDVRLSPTFYHSMSVTREVADKFEITLGVANLFDTAPPRASIPFSGITAIGQAPAFGSQYDYMGRRVFVNLRGNF</sequence>
<dbReference type="InterPro" id="IPR012910">
    <property type="entry name" value="Plug_dom"/>
</dbReference>
<dbReference type="KEGG" id="smag:AN936_07885"/>
<dbReference type="InterPro" id="IPR037066">
    <property type="entry name" value="Plug_dom_sf"/>
</dbReference>
<gene>
    <name evidence="13" type="ORF">AN936_07885</name>
</gene>
<evidence type="ECO:0008006" key="15">
    <source>
        <dbReference type="Google" id="ProtNLM"/>
    </source>
</evidence>
<dbReference type="PATRIC" id="fig|33050.5.peg.1640"/>
<organism evidence="13 14">
    <name type="scientific">Sphingopyxis macrogoltabida</name>
    <name type="common">Sphingomonas macrogoltabidus</name>
    <dbReference type="NCBI Taxonomy" id="33050"/>
    <lineage>
        <taxon>Bacteria</taxon>
        <taxon>Pseudomonadati</taxon>
        <taxon>Pseudomonadota</taxon>
        <taxon>Alphaproteobacteria</taxon>
        <taxon>Sphingomonadales</taxon>
        <taxon>Sphingomonadaceae</taxon>
        <taxon>Sphingopyxis</taxon>
    </lineage>
</organism>
<dbReference type="SUPFAM" id="SSF56935">
    <property type="entry name" value="Porins"/>
    <property type="match status" value="1"/>
</dbReference>
<dbReference type="Gene3D" id="2.40.170.20">
    <property type="entry name" value="TonB-dependent receptor, beta-barrel domain"/>
    <property type="match status" value="1"/>
</dbReference>
<name>A0A0N9UL93_SPHMC</name>
<evidence type="ECO:0000259" key="11">
    <source>
        <dbReference type="Pfam" id="PF00593"/>
    </source>
</evidence>
<evidence type="ECO:0000256" key="1">
    <source>
        <dbReference type="ARBA" id="ARBA00004571"/>
    </source>
</evidence>
<evidence type="ECO:0000256" key="4">
    <source>
        <dbReference type="ARBA" id="ARBA00022692"/>
    </source>
</evidence>
<dbReference type="InterPro" id="IPR036942">
    <property type="entry name" value="Beta-barrel_TonB_sf"/>
</dbReference>
<dbReference type="Pfam" id="PF07715">
    <property type="entry name" value="Plug"/>
    <property type="match status" value="1"/>
</dbReference>
<evidence type="ECO:0000259" key="12">
    <source>
        <dbReference type="Pfam" id="PF07715"/>
    </source>
</evidence>
<dbReference type="Gene3D" id="2.170.130.10">
    <property type="entry name" value="TonB-dependent receptor, plug domain"/>
    <property type="match status" value="1"/>
</dbReference>